<dbReference type="GO" id="GO:0051082">
    <property type="term" value="F:unfolded protein binding"/>
    <property type="evidence" value="ECO:0007669"/>
    <property type="project" value="InterPro"/>
</dbReference>
<gene>
    <name evidence="4" type="ORF">HAZT_HAZT004143</name>
</gene>
<evidence type="ECO:0000256" key="2">
    <source>
        <dbReference type="ARBA" id="ARBA00011695"/>
    </source>
</evidence>
<proteinExistence type="inferred from homology"/>
<comment type="similarity">
    <text evidence="1">Belongs to the prefoldin subunit beta family.</text>
</comment>
<reference evidence="4" key="3">
    <citation type="submission" date="2019-06" db="EMBL/GenBank/DDBJ databases">
        <authorList>
            <person name="Poynton C."/>
            <person name="Hasenbein S."/>
            <person name="Benoit J.B."/>
            <person name="Sepulveda M.S."/>
            <person name="Poelchau M.F."/>
            <person name="Murali S.C."/>
            <person name="Chen S."/>
            <person name="Glastad K.M."/>
            <person name="Werren J.H."/>
            <person name="Vineis J.H."/>
            <person name="Bowen J.L."/>
            <person name="Friedrich M."/>
            <person name="Jones J."/>
            <person name="Robertson H.M."/>
            <person name="Feyereisen R."/>
            <person name="Mechler-Hickson A."/>
            <person name="Mathers N."/>
            <person name="Lee C.E."/>
            <person name="Colbourne J.K."/>
            <person name="Biales A."/>
            <person name="Johnston J.S."/>
            <person name="Wellborn G.A."/>
            <person name="Rosendale A.J."/>
            <person name="Cridge A.G."/>
            <person name="Munoz-Torres M.C."/>
            <person name="Bain P.A."/>
            <person name="Manny A.R."/>
            <person name="Major K.M."/>
            <person name="Lambert F.N."/>
            <person name="Vulpe C.D."/>
            <person name="Tuck P."/>
            <person name="Blalock B.J."/>
            <person name="Lin Y.-Y."/>
            <person name="Smith M.E."/>
            <person name="Ochoa-Acuna H."/>
            <person name="Chen M.-J.M."/>
            <person name="Childers C.P."/>
            <person name="Qu J."/>
            <person name="Dugan S."/>
            <person name="Lee S.L."/>
            <person name="Chao H."/>
            <person name="Dinh H."/>
            <person name="Han Y."/>
            <person name="Doddapaneni H."/>
            <person name="Worley K.C."/>
            <person name="Muzny D.M."/>
            <person name="Gibbs R.A."/>
            <person name="Richards S."/>
        </authorList>
    </citation>
    <scope>NUCLEOTIDE SEQUENCE</scope>
    <source>
        <strain evidence="4">HAZT.00-mixed</strain>
        <tissue evidence="4">Whole organism</tissue>
    </source>
</reference>
<dbReference type="InterPro" id="IPR009053">
    <property type="entry name" value="Prefoldin"/>
</dbReference>
<dbReference type="PANTHER" id="PTHR20903:SF0">
    <property type="entry name" value="PREFOLDIN SUBUNIT 1"/>
    <property type="match status" value="1"/>
</dbReference>
<dbReference type="CDD" id="cd23164">
    <property type="entry name" value="Prefoldin_1"/>
    <property type="match status" value="1"/>
</dbReference>
<protein>
    <submittedName>
        <fullName evidence="4">Uncharacterized protein</fullName>
    </submittedName>
</protein>
<dbReference type="Gene3D" id="1.10.287.370">
    <property type="match status" value="1"/>
</dbReference>
<dbReference type="RefSeq" id="XP_018021730.2">
    <property type="nucleotide sequence ID" value="XM_018166241.2"/>
</dbReference>
<dbReference type="KEGG" id="hazt:108677927"/>
<name>A0A6A0GR56_HYAAZ</name>
<dbReference type="SUPFAM" id="SSF46579">
    <property type="entry name" value="Prefoldin"/>
    <property type="match status" value="1"/>
</dbReference>
<dbReference type="PANTHER" id="PTHR20903">
    <property type="entry name" value="PREFOLDIN SUBUNIT 1-RELATED"/>
    <property type="match status" value="1"/>
</dbReference>
<keyword evidence="3" id="KW-0143">Chaperone</keyword>
<comment type="caution">
    <text evidence="4">The sequence shown here is derived from an EMBL/GenBank/DDBJ whole genome shotgun (WGS) entry which is preliminary data.</text>
</comment>
<dbReference type="InterPro" id="IPR002777">
    <property type="entry name" value="PFD_beta-like"/>
</dbReference>
<organism evidence="4">
    <name type="scientific">Hyalella azteca</name>
    <name type="common">Amphipod</name>
    <dbReference type="NCBI Taxonomy" id="294128"/>
    <lineage>
        <taxon>Eukaryota</taxon>
        <taxon>Metazoa</taxon>
        <taxon>Ecdysozoa</taxon>
        <taxon>Arthropoda</taxon>
        <taxon>Crustacea</taxon>
        <taxon>Multicrustacea</taxon>
        <taxon>Malacostraca</taxon>
        <taxon>Eumalacostraca</taxon>
        <taxon>Peracarida</taxon>
        <taxon>Amphipoda</taxon>
        <taxon>Senticaudata</taxon>
        <taxon>Talitrida</taxon>
        <taxon>Talitroidea</taxon>
        <taxon>Hyalellidae</taxon>
        <taxon>Hyalella</taxon>
    </lineage>
</organism>
<reference evidence="4" key="1">
    <citation type="submission" date="2014-08" db="EMBL/GenBank/DDBJ databases">
        <authorList>
            <person name="Murali S."/>
            <person name="Richards S."/>
            <person name="Bandaranaike D."/>
            <person name="Bellair M."/>
            <person name="Blankenburg K."/>
            <person name="Chao H."/>
            <person name="Dinh H."/>
            <person name="Doddapaneni H."/>
            <person name="Dugan-Rocha S."/>
            <person name="Elkadiri S."/>
            <person name="Gnanaolivu R."/>
            <person name="Hughes D."/>
            <person name="Lee S."/>
            <person name="Li M."/>
            <person name="Ming W."/>
            <person name="Munidasa M."/>
            <person name="Muniz J."/>
            <person name="Nguyen L."/>
            <person name="Osuji N."/>
            <person name="Pu L.-L."/>
            <person name="Puazo M."/>
            <person name="Skinner E."/>
            <person name="Qu C."/>
            <person name="Quiroz J."/>
            <person name="Raj R."/>
            <person name="Weissenberger G."/>
            <person name="Xin Y."/>
            <person name="Zou X."/>
            <person name="Han Y."/>
            <person name="Worley K."/>
            <person name="Muzny D."/>
            <person name="Gibbs R."/>
        </authorList>
    </citation>
    <scope>NUCLEOTIDE SEQUENCE</scope>
    <source>
        <strain evidence="4">HAZT.00-mixed</strain>
        <tissue evidence="4">Whole organism</tissue>
    </source>
</reference>
<dbReference type="Proteomes" id="UP000711488">
    <property type="component" value="Unassembled WGS sequence"/>
</dbReference>
<evidence type="ECO:0000313" key="4">
    <source>
        <dbReference type="EMBL" id="KAA0184923.1"/>
    </source>
</evidence>
<sequence length="126" mass="14491">MADKTQPDIEIKRAFVELQTQMNETNQKLRIADVQVEGLKKLIIHSQLTDTEIQNLGSSVRVFESVGRMFLLTDIAEVRKNLASKVEKSQEKIKSLQSNKEYLEKSLQESQNNLREMIKLKQQTAS</sequence>
<reference evidence="4" key="2">
    <citation type="journal article" date="2018" name="Environ. Sci. Technol.">
        <title>The Toxicogenome of Hyalella azteca: A Model for Sediment Ecotoxicology and Evolutionary Toxicology.</title>
        <authorList>
            <person name="Poynton H.C."/>
            <person name="Hasenbein S."/>
            <person name="Benoit J.B."/>
            <person name="Sepulveda M.S."/>
            <person name="Poelchau M.F."/>
            <person name="Hughes D.S.T."/>
            <person name="Murali S.C."/>
            <person name="Chen S."/>
            <person name="Glastad K.M."/>
            <person name="Goodisman M.A.D."/>
            <person name="Werren J.H."/>
            <person name="Vineis J.H."/>
            <person name="Bowen J.L."/>
            <person name="Friedrich M."/>
            <person name="Jones J."/>
            <person name="Robertson H.M."/>
            <person name="Feyereisen R."/>
            <person name="Mechler-Hickson A."/>
            <person name="Mathers N."/>
            <person name="Lee C.E."/>
            <person name="Colbourne J.K."/>
            <person name="Biales A."/>
            <person name="Johnston J.S."/>
            <person name="Wellborn G.A."/>
            <person name="Rosendale A.J."/>
            <person name="Cridge A.G."/>
            <person name="Munoz-Torres M.C."/>
            <person name="Bain P.A."/>
            <person name="Manny A.R."/>
            <person name="Major K.M."/>
            <person name="Lambert F.N."/>
            <person name="Vulpe C.D."/>
            <person name="Tuck P."/>
            <person name="Blalock B.J."/>
            <person name="Lin Y.Y."/>
            <person name="Smith M.E."/>
            <person name="Ochoa-Acuna H."/>
            <person name="Chen M.M."/>
            <person name="Childers C.P."/>
            <person name="Qu J."/>
            <person name="Dugan S."/>
            <person name="Lee S.L."/>
            <person name="Chao H."/>
            <person name="Dinh H."/>
            <person name="Han Y."/>
            <person name="Doddapaneni H."/>
            <person name="Worley K.C."/>
            <person name="Muzny D.M."/>
            <person name="Gibbs R.A."/>
            <person name="Richards S."/>
        </authorList>
    </citation>
    <scope>NUCLEOTIDE SEQUENCE</scope>
    <source>
        <strain evidence="4">HAZT.00-mixed</strain>
        <tissue evidence="4">Whole organism</tissue>
    </source>
</reference>
<dbReference type="GO" id="GO:0005737">
    <property type="term" value="C:cytoplasm"/>
    <property type="evidence" value="ECO:0007669"/>
    <property type="project" value="TreeGrafter"/>
</dbReference>
<dbReference type="Pfam" id="PF01920">
    <property type="entry name" value="Prefoldin_2"/>
    <property type="match status" value="1"/>
</dbReference>
<dbReference type="GO" id="GO:0016272">
    <property type="term" value="C:prefoldin complex"/>
    <property type="evidence" value="ECO:0007669"/>
    <property type="project" value="InterPro"/>
</dbReference>
<dbReference type="EMBL" id="JQDR03016660">
    <property type="protein sequence ID" value="KAA0184923.1"/>
    <property type="molecule type" value="Genomic_DNA"/>
</dbReference>
<comment type="subunit">
    <text evidence="2">Heterohexamer of two PFD-alpha type and four PFD-beta type subunits.</text>
</comment>
<evidence type="ECO:0000256" key="3">
    <source>
        <dbReference type="ARBA" id="ARBA00023186"/>
    </source>
</evidence>
<evidence type="ECO:0000256" key="1">
    <source>
        <dbReference type="ARBA" id="ARBA00008045"/>
    </source>
</evidence>
<accession>A0A6A0GR56</accession>
<dbReference type="AlphaFoldDB" id="A0A6A0GR56"/>
<dbReference type="GO" id="GO:0044183">
    <property type="term" value="F:protein folding chaperone"/>
    <property type="evidence" value="ECO:0007669"/>
    <property type="project" value="TreeGrafter"/>
</dbReference>
<dbReference type="OrthoDB" id="5242628at2759"/>